<dbReference type="AlphaFoldDB" id="A0A517RI11"/>
<reference evidence="3 4" key="1">
    <citation type="submission" date="2019-02" db="EMBL/GenBank/DDBJ databases">
        <title>Deep-cultivation of Planctomycetes and their phenomic and genomic characterization uncovers novel biology.</title>
        <authorList>
            <person name="Wiegand S."/>
            <person name="Jogler M."/>
            <person name="Boedeker C."/>
            <person name="Pinto D."/>
            <person name="Vollmers J."/>
            <person name="Rivas-Marin E."/>
            <person name="Kohn T."/>
            <person name="Peeters S.H."/>
            <person name="Heuer A."/>
            <person name="Rast P."/>
            <person name="Oberbeckmann S."/>
            <person name="Bunk B."/>
            <person name="Jeske O."/>
            <person name="Meyerdierks A."/>
            <person name="Storesund J.E."/>
            <person name="Kallscheuer N."/>
            <person name="Luecker S."/>
            <person name="Lage O.M."/>
            <person name="Pohl T."/>
            <person name="Merkel B.J."/>
            <person name="Hornburger P."/>
            <person name="Mueller R.-W."/>
            <person name="Bruemmer F."/>
            <person name="Labrenz M."/>
            <person name="Spormann A.M."/>
            <person name="Op den Camp H."/>
            <person name="Overmann J."/>
            <person name="Amann R."/>
            <person name="Jetten M.S.M."/>
            <person name="Mascher T."/>
            <person name="Medema M.H."/>
            <person name="Devos D.P."/>
            <person name="Kaster A.-K."/>
            <person name="Ovreas L."/>
            <person name="Rohde M."/>
            <person name="Galperin M.Y."/>
            <person name="Jogler C."/>
        </authorList>
    </citation>
    <scope>NUCLEOTIDE SEQUENCE [LARGE SCALE GENOMIC DNA]</scope>
    <source>
        <strain evidence="3 4">Pan241w</strain>
    </source>
</reference>
<evidence type="ECO:0000313" key="4">
    <source>
        <dbReference type="Proteomes" id="UP000317171"/>
    </source>
</evidence>
<feature type="transmembrane region" description="Helical" evidence="2">
    <location>
        <begin position="94"/>
        <end position="119"/>
    </location>
</feature>
<evidence type="ECO:0000256" key="2">
    <source>
        <dbReference type="SAM" id="Phobius"/>
    </source>
</evidence>
<feature type="region of interest" description="Disordered" evidence="1">
    <location>
        <begin position="133"/>
        <end position="163"/>
    </location>
</feature>
<keyword evidence="2" id="KW-0812">Transmembrane</keyword>
<protein>
    <submittedName>
        <fullName evidence="3">Uncharacterized protein</fullName>
    </submittedName>
</protein>
<feature type="transmembrane region" description="Helical" evidence="2">
    <location>
        <begin position="55"/>
        <end position="74"/>
    </location>
</feature>
<evidence type="ECO:0000313" key="3">
    <source>
        <dbReference type="EMBL" id="QDT43498.1"/>
    </source>
</evidence>
<gene>
    <name evidence="3" type="ORF">Pan241w_35990</name>
</gene>
<keyword evidence="2" id="KW-0472">Membrane</keyword>
<evidence type="ECO:0000256" key="1">
    <source>
        <dbReference type="SAM" id="MobiDB-lite"/>
    </source>
</evidence>
<proteinExistence type="predicted"/>
<organism evidence="3 4">
    <name type="scientific">Gimesia alba</name>
    <dbReference type="NCBI Taxonomy" id="2527973"/>
    <lineage>
        <taxon>Bacteria</taxon>
        <taxon>Pseudomonadati</taxon>
        <taxon>Planctomycetota</taxon>
        <taxon>Planctomycetia</taxon>
        <taxon>Planctomycetales</taxon>
        <taxon>Planctomycetaceae</taxon>
        <taxon>Gimesia</taxon>
    </lineage>
</organism>
<keyword evidence="2" id="KW-1133">Transmembrane helix</keyword>
<dbReference type="Proteomes" id="UP000317171">
    <property type="component" value="Chromosome"/>
</dbReference>
<dbReference type="EMBL" id="CP036269">
    <property type="protein sequence ID" value="QDT43498.1"/>
    <property type="molecule type" value="Genomic_DNA"/>
</dbReference>
<sequence length="215" mass="24148">MFITIKVISLISSASTTYGASLAILDFFSTGSIVLLIVLAVIFQNTGIMLSKERTAPRLASVIAALMLLATFYHCYMRHGDGSPFSTLEAFLRAVLASTVSYGATLVIYGIMKSTLAFLSPVYQELRRRSQKIAENNRERRERLRTQQEQQNQPEPEPDPPRSQVLRTLLEEAETEFSLEAKLITETADLDQGERDALMLAAKQRYIQKVNEILQ</sequence>
<keyword evidence="4" id="KW-1185">Reference proteome</keyword>
<feature type="compositionally biased region" description="Basic and acidic residues" evidence="1">
    <location>
        <begin position="135"/>
        <end position="146"/>
    </location>
</feature>
<accession>A0A517RI11</accession>
<dbReference type="KEGG" id="gaz:Pan241w_35990"/>
<feature type="transmembrane region" description="Helical" evidence="2">
    <location>
        <begin position="20"/>
        <end position="43"/>
    </location>
</feature>
<dbReference type="RefSeq" id="WP_145218223.1">
    <property type="nucleotide sequence ID" value="NZ_CP036269.1"/>
</dbReference>
<name>A0A517RI11_9PLAN</name>